<dbReference type="Proteomes" id="UP000267268">
    <property type="component" value="Chromosome 1"/>
</dbReference>
<accession>A0A3S9NY78</accession>
<dbReference type="AlphaFoldDB" id="A0A3S9NY78"/>
<evidence type="ECO:0000313" key="1">
    <source>
        <dbReference type="EMBL" id="AZQ60806.1"/>
    </source>
</evidence>
<keyword evidence="2" id="KW-1185">Reference proteome</keyword>
<reference evidence="1 2" key="1">
    <citation type="submission" date="2018-12" db="EMBL/GenBank/DDBJ databases">
        <title>Flammeovirga pectinis sp. nov., isolated from the gut of the Korean scallop, Patinopecten yessoensis.</title>
        <authorList>
            <person name="Bae J.-W."/>
            <person name="Jeong Y.-S."/>
            <person name="Kang W."/>
        </authorList>
    </citation>
    <scope>NUCLEOTIDE SEQUENCE [LARGE SCALE GENOMIC DNA]</scope>
    <source>
        <strain evidence="1 2">L12M1</strain>
    </source>
</reference>
<name>A0A3S9NY78_9BACT</name>
<proteinExistence type="predicted"/>
<gene>
    <name evidence="1" type="ORF">EI427_00840</name>
</gene>
<dbReference type="KEGG" id="fll:EI427_00840"/>
<organism evidence="1 2">
    <name type="scientific">Flammeovirga pectinis</name>
    <dbReference type="NCBI Taxonomy" id="2494373"/>
    <lineage>
        <taxon>Bacteria</taxon>
        <taxon>Pseudomonadati</taxon>
        <taxon>Bacteroidota</taxon>
        <taxon>Cytophagia</taxon>
        <taxon>Cytophagales</taxon>
        <taxon>Flammeovirgaceae</taxon>
        <taxon>Flammeovirga</taxon>
    </lineage>
</organism>
<dbReference type="OrthoDB" id="9817947at2"/>
<sequence length="303" mass="33593">MNTKKILFAALVALSFSCSKNKETDITPKKDIEGFRTEEVTSKVDKKADKENSLVKIAGLNSHISNTGIVAYDYPGSPKGAELLTKQELYDLINKSSISAEEKKWADGFISEVNKAREAYRNGAAAWESYLKDYLGVDLSKKLVQNQMSYAEVTSQISKTGHNPQDVTYDEQLTIGCYKWSVFYLSHVNRIDNWEFYATADGRPAENGVKSLDGHGDFSTDPKRWIGFELSKKEEKGSAEIMGPRWKADSDPKHAVKGWIVDDGNGPANNGTWGHRQTILNEKLTKAGGYGDSVEGAGMGRFK</sequence>
<evidence type="ECO:0000313" key="2">
    <source>
        <dbReference type="Proteomes" id="UP000267268"/>
    </source>
</evidence>
<protein>
    <submittedName>
        <fullName evidence="1">Uncharacterized protein</fullName>
    </submittedName>
</protein>
<dbReference type="RefSeq" id="WP_126610772.1">
    <property type="nucleotide sequence ID" value="NZ_CP034562.1"/>
</dbReference>
<dbReference type="EMBL" id="CP034562">
    <property type="protein sequence ID" value="AZQ60806.1"/>
    <property type="molecule type" value="Genomic_DNA"/>
</dbReference>
<dbReference type="PROSITE" id="PS51257">
    <property type="entry name" value="PROKAR_LIPOPROTEIN"/>
    <property type="match status" value="1"/>
</dbReference>